<dbReference type="Gene3D" id="3.40.50.410">
    <property type="entry name" value="von Willebrand factor, type A domain"/>
    <property type="match status" value="2"/>
</dbReference>
<dbReference type="SUPFAM" id="SSF49785">
    <property type="entry name" value="Galactose-binding domain-like"/>
    <property type="match status" value="1"/>
</dbReference>
<protein>
    <submittedName>
        <fullName evidence="3">VWA domain-containing protein</fullName>
    </submittedName>
</protein>
<reference evidence="3 4" key="1">
    <citation type="submission" date="2018-07" db="EMBL/GenBank/DDBJ databases">
        <title>Halomonas montanilacus sp. nov., isolated from Lake Pengyan on Tibetan Plateau.</title>
        <authorList>
            <person name="Lu H."/>
            <person name="Xing P."/>
            <person name="Wu Q."/>
        </authorList>
    </citation>
    <scope>NUCLEOTIDE SEQUENCE [LARGE SCALE GENOMIC DNA]</scope>
    <source>
        <strain evidence="3 4">PYC7W</strain>
    </source>
</reference>
<feature type="region of interest" description="Disordered" evidence="1">
    <location>
        <begin position="573"/>
        <end position="598"/>
    </location>
</feature>
<dbReference type="SMART" id="SM00327">
    <property type="entry name" value="VWA"/>
    <property type="match status" value="1"/>
</dbReference>
<evidence type="ECO:0000313" key="4">
    <source>
        <dbReference type="Proteomes" id="UP000252405"/>
    </source>
</evidence>
<keyword evidence="4" id="KW-1185">Reference proteome</keyword>
<dbReference type="PROSITE" id="PS50234">
    <property type="entry name" value="VWFA"/>
    <property type="match status" value="1"/>
</dbReference>
<evidence type="ECO:0000256" key="1">
    <source>
        <dbReference type="SAM" id="MobiDB-lite"/>
    </source>
</evidence>
<evidence type="ECO:0000313" key="3">
    <source>
        <dbReference type="EMBL" id="RCV87620.1"/>
    </source>
</evidence>
<feature type="region of interest" description="Disordered" evidence="1">
    <location>
        <begin position="326"/>
        <end position="356"/>
    </location>
</feature>
<dbReference type="InterPro" id="IPR036465">
    <property type="entry name" value="vWFA_dom_sf"/>
</dbReference>
<name>A0A368TSN8_9GAMM</name>
<dbReference type="EMBL" id="QPII01000014">
    <property type="protein sequence ID" value="RCV87620.1"/>
    <property type="molecule type" value="Genomic_DNA"/>
</dbReference>
<dbReference type="OrthoDB" id="9783818at2"/>
<organism evidence="3 4">
    <name type="scientific">Billgrantia montanilacus</name>
    <dbReference type="NCBI Taxonomy" id="2282305"/>
    <lineage>
        <taxon>Bacteria</taxon>
        <taxon>Pseudomonadati</taxon>
        <taxon>Pseudomonadota</taxon>
        <taxon>Gammaproteobacteria</taxon>
        <taxon>Oceanospirillales</taxon>
        <taxon>Halomonadaceae</taxon>
        <taxon>Billgrantia</taxon>
    </lineage>
</organism>
<dbReference type="InterPro" id="IPR008979">
    <property type="entry name" value="Galactose-bd-like_sf"/>
</dbReference>
<dbReference type="SUPFAM" id="SSF53300">
    <property type="entry name" value="vWA-like"/>
    <property type="match status" value="2"/>
</dbReference>
<comment type="caution">
    <text evidence="3">The sequence shown here is derived from an EMBL/GenBank/DDBJ whole genome shotgun (WGS) entry which is preliminary data.</text>
</comment>
<feature type="compositionally biased region" description="Basic and acidic residues" evidence="1">
    <location>
        <begin position="326"/>
        <end position="335"/>
    </location>
</feature>
<dbReference type="Pfam" id="PF13519">
    <property type="entry name" value="VWA_2"/>
    <property type="match status" value="1"/>
</dbReference>
<dbReference type="Gene3D" id="2.60.120.380">
    <property type="match status" value="1"/>
</dbReference>
<dbReference type="Proteomes" id="UP000252405">
    <property type="component" value="Unassembled WGS sequence"/>
</dbReference>
<gene>
    <name evidence="3" type="ORF">DU505_16290</name>
</gene>
<sequence>MRGCSVDAYEKHGLQKGNMRGVTGYPCKRTGLGKRRVPRLMSNKKVRGGNKVRAKVTSVACLLTLLLAGSAAAFPGMVFEQEPNDTLEQALSFRGEARLVGEVSGYDRDLFRWALDDAETDRLWHLELQGDGALDAELFWPGEEAAGGSGVATFGAEPTTDASAERTLLTLSVAPGGDGEGREPLMVPAGEHLIRFLPQDTGGEYRLSLTSGDRIRIRGTVGPDRTDDIAVEPGRQWYFQLNVPDATIPLIPEEDPRQLWRVVLVGELGAPLEAWITDEEGEVIVEAVEGAPLQQAWGRLELPEGSRLHVRHVEGNAIGRLGARMSEDGRRREESIAAEDMAEEGRDSEEVQVAGSPETRHWLDGGEEIALTMERNERRYLAFPVGSDEEAWTLGAVSDDMEQQLEVCLKPIDSRDEVCRIGLSENLFSRMSLPEGDYALMLRSRARGGEPVTFTLRLDEDEPAPEGWVDRPNDIREWAVPMLADAPIHGRFEGRGEAWFALQVGGEVQQWAFTTESESPLERLGVHRVGDGSLVLEHRRTGRGDHDLWLEHVRLLPGRYLVRLLGEGTDYRLLASPTGQPEPGFEQEPNDEDRDANPLWLGEPLHGSFHSLRDQDRFHFHLPGRNRVVLEFEPPEGGEMDVGLEWQGETRLRYSVDKNVRLDSLLPPGDYTLVLGGDAASRARYSARVTIADPWNHVDMPIPALRRDEAPLLPEDAVISSSMGGAGGDGGFLRLPVTEEDRDVFLEGRFDSLGSAYTGLEFRTDDGDMLEVQDTEERGRHVVTIPGGEAATLEVSFGRAGRDVSLSDPAYPLPAAPQLELNLTTEAQRLPPFAPTGQRLASRLRLVNPEDEPQTLTLEAHVSHDGASVSGLPEAIELAPGEETELPLNWTLPPNMLENAPLSLFVRAGERVLRKDIALDPLAPAVGSFNTPDVPKPLQGLADLAWNAFGATFVDAGSGEPIDTLPGRGRSYPYLLIDGMAGSGSSIEVSNDLGEALPPIRLADEGGLVRGVVFNQRSSHDHSDRWREVEIALGDDLDTFEVVETLELASGDGEQFFELDTPREARYVQLRPLSVWDHEAARRRTHGSGLLRVLGEPAGQLARRRHDLLDPELGGHWVHTRPDISSLYGFKGHRSTARGVMGDNPRGERIRDRTLDMVFAFLHQRAARIDELEWIENLDWEGQPVEQVSVYTATESPVGPWEHQADWNLARDDEGVASLPLPASPRVRYLRLVFDEPEEGEGRRENTWRPPEALRAYEADSLGSGRSILGHWGMDHSRGPLEAERSTTELALAAVEDTDSHAGRPLTLTSRITGRVEEPGDSRHYRIDLEEGDNTLAFALQESLRGRLKASLTDPEGGEVPLAWRDGQGGQRFAEALDLVPGTYRLTMAEPPRSVVFLWDGSGSVAKHQPAIYQALNRFAEGLQPGREVFNMLPLGGPLLIDGWAESPSQVAQTLNGYNGRYSDSDSEPALKLATRALASQEGEKAIFLITDAEQLGRDMSVWNDLETVRPRIFTLEISHGSRREETNEYRWYQDQMLSWAHVGGGTYRYTTGRSELIRAFEAGMRELRQPTTFALEVERRYQEPPEPGSLRVASGDAPVVAAGVVHLIFDASGSMLQQMEGGRRIQVARRIVQQVLDERVPETVPVALRAFGHTEPHSCATELLVAPGDDNHAQVRRAVEDIQAINLARTPLADSLDAVLDDLASYEGQRRLVVMLTDGEETCEGDLEQSVADLIEEGLDVRLNIVGFHIDEIGLQAEFERFAELGGGEYFDSHDGEELVEGLAGALAAPWRVLDAAGSTVARGRVDGEAIELDVGDYTLVVEAQEGDRHHTFSIAPRQAKEVRLSEALSEPST</sequence>
<proteinExistence type="predicted"/>
<evidence type="ECO:0000259" key="2">
    <source>
        <dbReference type="PROSITE" id="PS50234"/>
    </source>
</evidence>
<accession>A0A368TSN8</accession>
<dbReference type="InterPro" id="IPR002035">
    <property type="entry name" value="VWF_A"/>
</dbReference>
<feature type="domain" description="VWFA" evidence="2">
    <location>
        <begin position="1605"/>
        <end position="1788"/>
    </location>
</feature>